<accession>A0ABU1LGS3</accession>
<dbReference type="PROSITE" id="PS00092">
    <property type="entry name" value="N6_MTASE"/>
    <property type="match status" value="1"/>
</dbReference>
<evidence type="ECO:0000256" key="3">
    <source>
        <dbReference type="ARBA" id="ARBA00022603"/>
    </source>
</evidence>
<evidence type="ECO:0000259" key="7">
    <source>
        <dbReference type="Pfam" id="PF01555"/>
    </source>
</evidence>
<dbReference type="Gene3D" id="3.40.50.150">
    <property type="entry name" value="Vaccinia Virus protein VP39"/>
    <property type="match status" value="1"/>
</dbReference>
<proteinExistence type="inferred from homology"/>
<evidence type="ECO:0000256" key="4">
    <source>
        <dbReference type="ARBA" id="ARBA00022679"/>
    </source>
</evidence>
<dbReference type="PIRSF" id="PIRSF015855">
    <property type="entry name" value="TypeIII_Mtase_mKpnI"/>
    <property type="match status" value="1"/>
</dbReference>
<dbReference type="GO" id="GO:0032259">
    <property type="term" value="P:methylation"/>
    <property type="evidence" value="ECO:0007669"/>
    <property type="project" value="UniProtKB-KW"/>
</dbReference>
<dbReference type="PRINTS" id="PR00506">
    <property type="entry name" value="D21N6MTFRASE"/>
</dbReference>
<protein>
    <recommendedName>
        <fullName evidence="2">site-specific DNA-methyltransferase (adenine-specific)</fullName>
        <ecNumber evidence="2">2.1.1.72</ecNumber>
    </recommendedName>
</protein>
<gene>
    <name evidence="8" type="ORF">J2781_002823</name>
</gene>
<dbReference type="RefSeq" id="WP_115979781.1">
    <property type="nucleotide sequence ID" value="NZ_JAVDQS010000007.1"/>
</dbReference>
<dbReference type="InterPro" id="IPR002295">
    <property type="entry name" value="N4/N6-MTase_EcoPI_Mod-like"/>
</dbReference>
<dbReference type="EMBL" id="JAVDQS010000007">
    <property type="protein sequence ID" value="MDR6405889.1"/>
    <property type="molecule type" value="Genomic_DNA"/>
</dbReference>
<dbReference type="Proteomes" id="UP001184853">
    <property type="component" value="Unassembled WGS sequence"/>
</dbReference>
<dbReference type="InterPro" id="IPR029063">
    <property type="entry name" value="SAM-dependent_MTases_sf"/>
</dbReference>
<reference evidence="8 9" key="1">
    <citation type="submission" date="2023-07" db="EMBL/GenBank/DDBJ databases">
        <title>Sorghum-associated microbial communities from plants grown in Nebraska, USA.</title>
        <authorList>
            <person name="Schachtman D."/>
        </authorList>
    </citation>
    <scope>NUCLEOTIDE SEQUENCE [LARGE SCALE GENOMIC DNA]</scope>
    <source>
        <strain evidence="8 9">DS1709</strain>
    </source>
</reference>
<evidence type="ECO:0000313" key="8">
    <source>
        <dbReference type="EMBL" id="MDR6405889.1"/>
    </source>
</evidence>
<evidence type="ECO:0000256" key="6">
    <source>
        <dbReference type="ARBA" id="ARBA00047942"/>
    </source>
</evidence>
<evidence type="ECO:0000256" key="2">
    <source>
        <dbReference type="ARBA" id="ARBA00011900"/>
    </source>
</evidence>
<dbReference type="InterPro" id="IPR002941">
    <property type="entry name" value="DNA_methylase_N4/N6"/>
</dbReference>
<sequence>MAEEFTPSYTFTDDRLNELKQIFPEAFEDGVFNVDTLKELIGEFTTDNSVKEHFGLNWVGKKDARKIAAAPPTGTLKPCLGEGINEENTENIFIEGENLEVLKILRKSYTNKIKMIYIDPPYNTGTDFIYKDSFADNTEDYLRKSGEMSDEGLLVSNPKSSGKYHANWLKFMYPRLRLAKDLLTEEGSIFVSIGVQEISNLKSIMDEVFGEENFVEIFSWVKTSTPPALSTKSRKTNEYILCYEKQKGGFKYNGTPLDGGDQPLLNSGNSKRILTFPKDKLLFKFNGVPFSGELYENQGDRVKLKNNILVIDGFATSDISLEGEFKWDEKFLENEIEANTTFIIKSDKLSIRFIREGEGFKRPTNFIKDKFTTPLINKPENEVGTNENASAEIEELFGKKVFDFPKPISLIKYLINFNTEQGDIVLDFFAGSNTTASAVLYNSSEGNKLKFITIQIPEEIINSDDTSKNAIDYLESKKLKLNISELSKERVRLTLDKLKIADGFKVFKQSSSTIYKWQEFIPEKDGGINDLFSKLELQYKNPLQDGVTTQDFITEVTLQEGFPLTSRQEEILGGVFKITHEWVPYTLYVSMLYNFKDTDFSKLQLNETDHFVCLDKAFAGNDALKQEIDNKCKLYTI</sequence>
<evidence type="ECO:0000256" key="1">
    <source>
        <dbReference type="ARBA" id="ARBA00006594"/>
    </source>
</evidence>
<keyword evidence="3 8" id="KW-0489">Methyltransferase</keyword>
<keyword evidence="9" id="KW-1185">Reference proteome</keyword>
<comment type="catalytic activity">
    <reaction evidence="6">
        <text>a 2'-deoxyadenosine in DNA + S-adenosyl-L-methionine = an N(6)-methyl-2'-deoxyadenosine in DNA + S-adenosyl-L-homocysteine + H(+)</text>
        <dbReference type="Rhea" id="RHEA:15197"/>
        <dbReference type="Rhea" id="RHEA-COMP:12418"/>
        <dbReference type="Rhea" id="RHEA-COMP:12419"/>
        <dbReference type="ChEBI" id="CHEBI:15378"/>
        <dbReference type="ChEBI" id="CHEBI:57856"/>
        <dbReference type="ChEBI" id="CHEBI:59789"/>
        <dbReference type="ChEBI" id="CHEBI:90615"/>
        <dbReference type="ChEBI" id="CHEBI:90616"/>
        <dbReference type="EC" id="2.1.1.72"/>
    </reaction>
</comment>
<evidence type="ECO:0000313" key="9">
    <source>
        <dbReference type="Proteomes" id="UP001184853"/>
    </source>
</evidence>
<organism evidence="8 9">
    <name type="scientific">Chryseobacterium geocarposphaerae</name>
    <dbReference type="NCBI Taxonomy" id="1416776"/>
    <lineage>
        <taxon>Bacteria</taxon>
        <taxon>Pseudomonadati</taxon>
        <taxon>Bacteroidota</taxon>
        <taxon>Flavobacteriia</taxon>
        <taxon>Flavobacteriales</taxon>
        <taxon>Weeksellaceae</taxon>
        <taxon>Chryseobacterium group</taxon>
        <taxon>Chryseobacterium</taxon>
    </lineage>
</organism>
<comment type="caution">
    <text evidence="8">The sequence shown here is derived from an EMBL/GenBank/DDBJ whole genome shotgun (WGS) entry which is preliminary data.</text>
</comment>
<comment type="similarity">
    <text evidence="1">Belongs to the N(4)/N(6)-methyltransferase family.</text>
</comment>
<keyword evidence="4 8" id="KW-0808">Transferase</keyword>
<keyword evidence="5" id="KW-0949">S-adenosyl-L-methionine</keyword>
<dbReference type="InterPro" id="IPR002052">
    <property type="entry name" value="DNA_methylase_N6_adenine_CS"/>
</dbReference>
<evidence type="ECO:0000256" key="5">
    <source>
        <dbReference type="ARBA" id="ARBA00022691"/>
    </source>
</evidence>
<name>A0ABU1LGS3_9FLAO</name>
<dbReference type="SUPFAM" id="SSF53335">
    <property type="entry name" value="S-adenosyl-L-methionine-dependent methyltransferases"/>
    <property type="match status" value="1"/>
</dbReference>
<dbReference type="GO" id="GO:0009007">
    <property type="term" value="F:site-specific DNA-methyltransferase (adenine-specific) activity"/>
    <property type="evidence" value="ECO:0007669"/>
    <property type="project" value="UniProtKB-EC"/>
</dbReference>
<feature type="domain" description="DNA methylase N-4/N-6" evidence="7">
    <location>
        <begin position="113"/>
        <end position="462"/>
    </location>
</feature>
<dbReference type="EC" id="2.1.1.72" evidence="2"/>
<dbReference type="Pfam" id="PF01555">
    <property type="entry name" value="N6_N4_Mtase"/>
    <property type="match status" value="1"/>
</dbReference>